<accession>A0A6I6ELY9</accession>
<dbReference type="Proteomes" id="UP000422764">
    <property type="component" value="Chromosome"/>
</dbReference>
<dbReference type="EMBL" id="CP046522">
    <property type="protein sequence ID" value="QGU94679.1"/>
    <property type="molecule type" value="Genomic_DNA"/>
</dbReference>
<sequence length="199" mass="23386">MKRIFKKRGFKYLVAFLVPFTILIAMTIKPVITNALGEEILIKTKPFDPRDVFRGDYVQLDYEISEVPLEKLDKEISDMKDKNEDEYEDFTKLRKKDMYAVLKKDNDFYVIDKVTLKKPSKGIYLKGKYRYPIYKEQSKEEDNGKLEIRGIRVDYTLDKYFVPENTGKDLEKAAIKGELVGRIKVYNGYSLLKEVIPIE</sequence>
<evidence type="ECO:0000313" key="2">
    <source>
        <dbReference type="Proteomes" id="UP000422764"/>
    </source>
</evidence>
<dbReference type="InterPro" id="IPR025833">
    <property type="entry name" value="GDYXXLXY"/>
</dbReference>
<dbReference type="Pfam" id="PF14345">
    <property type="entry name" value="GDYXXLXY"/>
    <property type="match status" value="1"/>
</dbReference>
<evidence type="ECO:0008006" key="3">
    <source>
        <dbReference type="Google" id="ProtNLM"/>
    </source>
</evidence>
<protein>
    <recommendedName>
        <fullName evidence="3">GDYXXLXY domain-containing protein</fullName>
    </recommendedName>
</protein>
<dbReference type="AlphaFoldDB" id="A0A6I6ELY9"/>
<proteinExistence type="predicted"/>
<keyword evidence="2" id="KW-1185">Reference proteome</keyword>
<reference evidence="1 2" key="1">
    <citation type="submission" date="2019-12" db="EMBL/GenBank/DDBJ databases">
        <title>Genome sequenceing of Clostridium bovifaecis.</title>
        <authorList>
            <person name="Yao Y."/>
        </authorList>
    </citation>
    <scope>NUCLEOTIDE SEQUENCE [LARGE SCALE GENOMIC DNA]</scope>
    <source>
        <strain evidence="1 2">BXX</strain>
    </source>
</reference>
<evidence type="ECO:0000313" key="1">
    <source>
        <dbReference type="EMBL" id="QGU94679.1"/>
    </source>
</evidence>
<name>A0A6I6ELY9_9CLOT</name>
<gene>
    <name evidence="1" type="ORF">GOM49_05765</name>
</gene>
<organism evidence="1 2">
    <name type="scientific">Clostridium bovifaecis</name>
    <dbReference type="NCBI Taxonomy" id="2184719"/>
    <lineage>
        <taxon>Bacteria</taxon>
        <taxon>Bacillati</taxon>
        <taxon>Bacillota</taxon>
        <taxon>Clostridia</taxon>
        <taxon>Eubacteriales</taxon>
        <taxon>Clostridiaceae</taxon>
        <taxon>Clostridium</taxon>
    </lineage>
</organism>